<dbReference type="FunFam" id="3.30.2460.20:FF:000001">
    <property type="entry name" value="Wnt homolog"/>
    <property type="match status" value="1"/>
</dbReference>
<accession>A0A9D4JQT4</accession>
<dbReference type="PRINTS" id="PR01349">
    <property type="entry name" value="WNTPROTEIN"/>
</dbReference>
<keyword evidence="7" id="KW-1015">Disulfide bond</keyword>
<dbReference type="InterPro" id="IPR043158">
    <property type="entry name" value="Wnt_C"/>
</dbReference>
<evidence type="ECO:0000256" key="6">
    <source>
        <dbReference type="ARBA" id="ARBA00022687"/>
    </source>
</evidence>
<comment type="function">
    <text evidence="10">Ligand for members of the frizzled family of seven transmembrane receptors.</text>
</comment>
<dbReference type="GO" id="GO:0005615">
    <property type="term" value="C:extracellular space"/>
    <property type="evidence" value="ECO:0007669"/>
    <property type="project" value="TreeGrafter"/>
</dbReference>
<keyword evidence="12" id="KW-1185">Reference proteome</keyword>
<comment type="caution">
    <text evidence="11">The sequence shown here is derived from an EMBL/GenBank/DDBJ whole genome shotgun (WGS) entry which is preliminary data.</text>
</comment>
<dbReference type="InterPro" id="IPR005817">
    <property type="entry name" value="Wnt"/>
</dbReference>
<dbReference type="Gene3D" id="3.30.2460.20">
    <property type="match status" value="1"/>
</dbReference>
<keyword evidence="8" id="KW-0325">Glycoprotein</keyword>
<reference evidence="11" key="1">
    <citation type="journal article" date="2019" name="bioRxiv">
        <title>The Genome of the Zebra Mussel, Dreissena polymorpha: A Resource for Invasive Species Research.</title>
        <authorList>
            <person name="McCartney M.A."/>
            <person name="Auch B."/>
            <person name="Kono T."/>
            <person name="Mallez S."/>
            <person name="Zhang Y."/>
            <person name="Obille A."/>
            <person name="Becker A."/>
            <person name="Abrahante J.E."/>
            <person name="Garbe J."/>
            <person name="Badalamenti J.P."/>
            <person name="Herman A."/>
            <person name="Mangelson H."/>
            <person name="Liachko I."/>
            <person name="Sullivan S."/>
            <person name="Sone E.D."/>
            <person name="Koren S."/>
            <person name="Silverstein K.A.T."/>
            <person name="Beckman K.B."/>
            <person name="Gohl D.M."/>
        </authorList>
    </citation>
    <scope>NUCLEOTIDE SEQUENCE</scope>
    <source>
        <strain evidence="11">Duluth1</strain>
        <tissue evidence="11">Whole animal</tissue>
    </source>
</reference>
<dbReference type="Proteomes" id="UP000828390">
    <property type="component" value="Unassembled WGS sequence"/>
</dbReference>
<comment type="similarity">
    <text evidence="2 10">Belongs to the Wnt family.</text>
</comment>
<dbReference type="GO" id="GO:0030182">
    <property type="term" value="P:neuron differentiation"/>
    <property type="evidence" value="ECO:0007669"/>
    <property type="project" value="TreeGrafter"/>
</dbReference>
<keyword evidence="5" id="KW-0272">Extracellular matrix</keyword>
<dbReference type="SMART" id="SM00097">
    <property type="entry name" value="WNT1"/>
    <property type="match status" value="1"/>
</dbReference>
<protein>
    <recommendedName>
        <fullName evidence="10">Protein Wnt</fullName>
    </recommendedName>
</protein>
<dbReference type="PANTHER" id="PTHR12027:SF77">
    <property type="entry name" value="PROTEIN WNT-5"/>
    <property type="match status" value="1"/>
</dbReference>
<gene>
    <name evidence="11" type="ORF">DPMN_118110</name>
</gene>
<evidence type="ECO:0000256" key="7">
    <source>
        <dbReference type="ARBA" id="ARBA00023157"/>
    </source>
</evidence>
<keyword evidence="3 10" id="KW-0217">Developmental protein</keyword>
<sequence>MLCSPTVGFNGIWWSLGMAGTGLDVLQNNKIYIVGTNTMCDQLKGLSLAQQKMCKMYYDHMPPIGAGAQMAIKECQYQFRFRRWNCSTIQGDSSVFGPVLQIPSREAAFTHAISAAGVVHALSRACREGELSICGCSTAMRPKDLNRDFIWGGCGDNIEHGYQYAKAFVDMREKEKNHPRFSKELARMMMNLHNNEAGRRSVYNYAKVACKCHGVSGSCSLKTCWMQLPTFREIGERLKEKYDGAVEVKFNKRGTKLKRKHKKYNKPTTEDLIYLLQSPDYCQANKETGSLGTSGRECNRSSDGMDGCNLMCCGRGYNTFKKTIVERCNCKFMWCCYVKCKTCEHVQDIHVCK</sequence>
<organism evidence="11 12">
    <name type="scientific">Dreissena polymorpha</name>
    <name type="common">Zebra mussel</name>
    <name type="synonym">Mytilus polymorpha</name>
    <dbReference type="NCBI Taxonomy" id="45954"/>
    <lineage>
        <taxon>Eukaryota</taxon>
        <taxon>Metazoa</taxon>
        <taxon>Spiralia</taxon>
        <taxon>Lophotrochozoa</taxon>
        <taxon>Mollusca</taxon>
        <taxon>Bivalvia</taxon>
        <taxon>Autobranchia</taxon>
        <taxon>Heteroconchia</taxon>
        <taxon>Euheterodonta</taxon>
        <taxon>Imparidentia</taxon>
        <taxon>Neoheterodontei</taxon>
        <taxon>Myida</taxon>
        <taxon>Dreissenoidea</taxon>
        <taxon>Dreissenidae</taxon>
        <taxon>Dreissena</taxon>
    </lineage>
</organism>
<dbReference type="EMBL" id="JAIWYP010000005">
    <property type="protein sequence ID" value="KAH3816592.1"/>
    <property type="molecule type" value="Genomic_DNA"/>
</dbReference>
<dbReference type="GO" id="GO:0005109">
    <property type="term" value="F:frizzled binding"/>
    <property type="evidence" value="ECO:0007669"/>
    <property type="project" value="TreeGrafter"/>
</dbReference>
<comment type="subcellular location">
    <subcellularLocation>
        <location evidence="1 10">Secreted</location>
        <location evidence="1 10">Extracellular space</location>
        <location evidence="1 10">Extracellular matrix</location>
    </subcellularLocation>
</comment>
<dbReference type="PANTHER" id="PTHR12027">
    <property type="entry name" value="WNT RELATED"/>
    <property type="match status" value="1"/>
</dbReference>
<evidence type="ECO:0000256" key="3">
    <source>
        <dbReference type="ARBA" id="ARBA00022473"/>
    </source>
</evidence>
<dbReference type="AlphaFoldDB" id="A0A9D4JQT4"/>
<evidence type="ECO:0000313" key="11">
    <source>
        <dbReference type="EMBL" id="KAH3816592.1"/>
    </source>
</evidence>
<dbReference type="GO" id="GO:0045165">
    <property type="term" value="P:cell fate commitment"/>
    <property type="evidence" value="ECO:0007669"/>
    <property type="project" value="TreeGrafter"/>
</dbReference>
<proteinExistence type="inferred from homology"/>
<evidence type="ECO:0000256" key="10">
    <source>
        <dbReference type="RuleBase" id="RU003500"/>
    </source>
</evidence>
<evidence type="ECO:0000313" key="12">
    <source>
        <dbReference type="Proteomes" id="UP000828390"/>
    </source>
</evidence>
<dbReference type="Pfam" id="PF00110">
    <property type="entry name" value="wnt"/>
    <property type="match status" value="1"/>
</dbReference>
<keyword evidence="9" id="KW-0449">Lipoprotein</keyword>
<keyword evidence="6 10" id="KW-0879">Wnt signaling pathway</keyword>
<evidence type="ECO:0000256" key="2">
    <source>
        <dbReference type="ARBA" id="ARBA00005683"/>
    </source>
</evidence>
<reference evidence="11" key="2">
    <citation type="submission" date="2020-11" db="EMBL/GenBank/DDBJ databases">
        <authorList>
            <person name="McCartney M.A."/>
            <person name="Auch B."/>
            <person name="Kono T."/>
            <person name="Mallez S."/>
            <person name="Becker A."/>
            <person name="Gohl D.M."/>
            <person name="Silverstein K.A.T."/>
            <person name="Koren S."/>
            <person name="Bechman K.B."/>
            <person name="Herman A."/>
            <person name="Abrahante J.E."/>
            <person name="Garbe J."/>
        </authorList>
    </citation>
    <scope>NUCLEOTIDE SEQUENCE</scope>
    <source>
        <strain evidence="11">Duluth1</strain>
        <tissue evidence="11">Whole animal</tissue>
    </source>
</reference>
<dbReference type="GO" id="GO:0060070">
    <property type="term" value="P:canonical Wnt signaling pathway"/>
    <property type="evidence" value="ECO:0007669"/>
    <property type="project" value="TreeGrafter"/>
</dbReference>
<evidence type="ECO:0000256" key="4">
    <source>
        <dbReference type="ARBA" id="ARBA00022525"/>
    </source>
</evidence>
<evidence type="ECO:0000256" key="5">
    <source>
        <dbReference type="ARBA" id="ARBA00022530"/>
    </source>
</evidence>
<keyword evidence="4" id="KW-0964">Secreted</keyword>
<dbReference type="CDD" id="cd19337">
    <property type="entry name" value="Wnt_Wnt5"/>
    <property type="match status" value="1"/>
</dbReference>
<name>A0A9D4JQT4_DREPO</name>
<evidence type="ECO:0000256" key="1">
    <source>
        <dbReference type="ARBA" id="ARBA00004498"/>
    </source>
</evidence>
<evidence type="ECO:0000256" key="8">
    <source>
        <dbReference type="ARBA" id="ARBA00023180"/>
    </source>
</evidence>
<dbReference type="InterPro" id="IPR018161">
    <property type="entry name" value="Wnt_CS"/>
</dbReference>
<dbReference type="GO" id="GO:0005125">
    <property type="term" value="F:cytokine activity"/>
    <property type="evidence" value="ECO:0007669"/>
    <property type="project" value="TreeGrafter"/>
</dbReference>
<dbReference type="PROSITE" id="PS00246">
    <property type="entry name" value="WNT1"/>
    <property type="match status" value="1"/>
</dbReference>
<evidence type="ECO:0000256" key="9">
    <source>
        <dbReference type="ARBA" id="ARBA00023288"/>
    </source>
</evidence>